<evidence type="ECO:0000313" key="2">
    <source>
        <dbReference type="EMBL" id="GGO98964.1"/>
    </source>
</evidence>
<proteinExistence type="predicted"/>
<dbReference type="PANTHER" id="PTHR23026">
    <property type="entry name" value="NADPH NITROREDUCTASE"/>
    <property type="match status" value="1"/>
</dbReference>
<dbReference type="InterPro" id="IPR000415">
    <property type="entry name" value="Nitroreductase-like"/>
</dbReference>
<feature type="compositionally biased region" description="Basic and acidic residues" evidence="1">
    <location>
        <begin position="178"/>
        <end position="197"/>
    </location>
</feature>
<gene>
    <name evidence="2" type="ORF">GCM10012280_64310</name>
</gene>
<dbReference type="RefSeq" id="WP_189135370.1">
    <property type="nucleotide sequence ID" value="NZ_BMMS01000041.1"/>
</dbReference>
<organism evidence="2 3">
    <name type="scientific">Wenjunlia tyrosinilytica</name>
    <dbReference type="NCBI Taxonomy" id="1544741"/>
    <lineage>
        <taxon>Bacteria</taxon>
        <taxon>Bacillati</taxon>
        <taxon>Actinomycetota</taxon>
        <taxon>Actinomycetes</taxon>
        <taxon>Kitasatosporales</taxon>
        <taxon>Streptomycetaceae</taxon>
        <taxon>Wenjunlia</taxon>
    </lineage>
</organism>
<feature type="region of interest" description="Disordered" evidence="1">
    <location>
        <begin position="178"/>
        <end position="228"/>
    </location>
</feature>
<dbReference type="EMBL" id="BMMS01000041">
    <property type="protein sequence ID" value="GGO98964.1"/>
    <property type="molecule type" value="Genomic_DNA"/>
</dbReference>
<evidence type="ECO:0000313" key="3">
    <source>
        <dbReference type="Proteomes" id="UP000641932"/>
    </source>
</evidence>
<reference evidence="2" key="1">
    <citation type="journal article" date="2014" name="Int. J. Syst. Evol. Microbiol.">
        <title>Complete genome sequence of Corynebacterium casei LMG S-19264T (=DSM 44701T), isolated from a smear-ripened cheese.</title>
        <authorList>
            <consortium name="US DOE Joint Genome Institute (JGI-PGF)"/>
            <person name="Walter F."/>
            <person name="Albersmeier A."/>
            <person name="Kalinowski J."/>
            <person name="Ruckert C."/>
        </authorList>
    </citation>
    <scope>NUCLEOTIDE SEQUENCE</scope>
    <source>
        <strain evidence="2">CGMCC 4.7201</strain>
    </source>
</reference>
<protein>
    <recommendedName>
        <fullName evidence="4">Nitroreductase family protein</fullName>
    </recommendedName>
</protein>
<dbReference type="InterPro" id="IPR050627">
    <property type="entry name" value="Nitroreductase/BluB"/>
</dbReference>
<keyword evidence="3" id="KW-1185">Reference proteome</keyword>
<dbReference type="PANTHER" id="PTHR23026:SF123">
    <property type="entry name" value="NAD(P)H NITROREDUCTASE RV3131-RELATED"/>
    <property type="match status" value="1"/>
</dbReference>
<comment type="caution">
    <text evidence="2">The sequence shown here is derived from an EMBL/GenBank/DDBJ whole genome shotgun (WGS) entry which is preliminary data.</text>
</comment>
<reference evidence="2" key="2">
    <citation type="submission" date="2020-09" db="EMBL/GenBank/DDBJ databases">
        <authorList>
            <person name="Sun Q."/>
            <person name="Zhou Y."/>
        </authorList>
    </citation>
    <scope>NUCLEOTIDE SEQUENCE</scope>
    <source>
        <strain evidence="2">CGMCC 4.7201</strain>
    </source>
</reference>
<dbReference type="AlphaFoldDB" id="A0A917ZX62"/>
<evidence type="ECO:0008006" key="4">
    <source>
        <dbReference type="Google" id="ProtNLM"/>
    </source>
</evidence>
<sequence>MKTKDRTLDAAALEKLISAAVAAPSMHNTQPWRYRLDSGTRTLELHAATERAVRHADPNGRALRISAGASLFNLRVAADHLGWEPVVRLLPDPGEPTLLATVRLAGPPRADTHGGRDLYEAIWRRHSSRFPFSDRRLPAEVVNQLIEAARAEGACAHFPGTDETCRLLELTAEGERRNLADSERRGESDSWVRERADTGIPPGAVGPLDAGAHLPMRSFTEPGFPRRPPPAVFEPRPLIAVLTTAFDGPGDWLRSGQALQRILLVATANGVRASLLHQALEWPDLRWALRDTHDGPEHAQMLIRLGYGPSGPTTPRRSPQEVLDDGPR</sequence>
<dbReference type="SUPFAM" id="SSF55469">
    <property type="entry name" value="FMN-dependent nitroreductase-like"/>
    <property type="match status" value="2"/>
</dbReference>
<name>A0A917ZX62_9ACTN</name>
<dbReference type="NCBIfam" id="NF047509">
    <property type="entry name" value="Rv3131_FMN_oxido"/>
    <property type="match status" value="1"/>
</dbReference>
<feature type="region of interest" description="Disordered" evidence="1">
    <location>
        <begin position="304"/>
        <end position="328"/>
    </location>
</feature>
<accession>A0A917ZX62</accession>
<evidence type="ECO:0000256" key="1">
    <source>
        <dbReference type="SAM" id="MobiDB-lite"/>
    </source>
</evidence>
<dbReference type="Gene3D" id="3.40.109.10">
    <property type="entry name" value="NADH Oxidase"/>
    <property type="match status" value="2"/>
</dbReference>
<dbReference type="Proteomes" id="UP000641932">
    <property type="component" value="Unassembled WGS sequence"/>
</dbReference>
<dbReference type="GO" id="GO:0016491">
    <property type="term" value="F:oxidoreductase activity"/>
    <property type="evidence" value="ECO:0007669"/>
    <property type="project" value="InterPro"/>
</dbReference>